<evidence type="ECO:0000313" key="1">
    <source>
        <dbReference type="EMBL" id="RIB15791.1"/>
    </source>
</evidence>
<comment type="caution">
    <text evidence="1">The sequence shown here is derived from an EMBL/GenBank/DDBJ whole genome shotgun (WGS) entry which is preliminary data.</text>
</comment>
<dbReference type="AlphaFoldDB" id="A0A397V1K6"/>
<proteinExistence type="predicted"/>
<dbReference type="Proteomes" id="UP000266673">
    <property type="component" value="Unassembled WGS sequence"/>
</dbReference>
<gene>
    <name evidence="1" type="ORF">C2G38_2318526</name>
</gene>
<protein>
    <recommendedName>
        <fullName evidence="3">TLDc domain-containing protein</fullName>
    </recommendedName>
</protein>
<dbReference type="EMBL" id="QKWP01000722">
    <property type="protein sequence ID" value="RIB15791.1"/>
    <property type="molecule type" value="Genomic_DNA"/>
</dbReference>
<name>A0A397V1K6_9GLOM</name>
<dbReference type="OrthoDB" id="25620at2759"/>
<evidence type="ECO:0008006" key="3">
    <source>
        <dbReference type="Google" id="ProtNLM"/>
    </source>
</evidence>
<sequence>MPRKDIAIKVNPYRQILGSNLWNDILLKFMASDISVSSTILSARKKFVQLPVYEVRFVNPSLLLMMNVLQKFHLGLTADCQNMKLQKIPYKFNLLLRDGFTREIFHKLCDNIPGTVAIIKVNGTNEILGGYNLLVWTSNKLLKWN</sequence>
<evidence type="ECO:0000313" key="2">
    <source>
        <dbReference type="Proteomes" id="UP000266673"/>
    </source>
</evidence>
<reference evidence="1 2" key="1">
    <citation type="submission" date="2018-06" db="EMBL/GenBank/DDBJ databases">
        <title>Comparative genomics reveals the genomic features of Rhizophagus irregularis, R. cerebriforme, R. diaphanum and Gigaspora rosea, and their symbiotic lifestyle signature.</title>
        <authorList>
            <person name="Morin E."/>
            <person name="San Clemente H."/>
            <person name="Chen E.C.H."/>
            <person name="De La Providencia I."/>
            <person name="Hainaut M."/>
            <person name="Kuo A."/>
            <person name="Kohler A."/>
            <person name="Murat C."/>
            <person name="Tang N."/>
            <person name="Roy S."/>
            <person name="Loubradou J."/>
            <person name="Henrissat B."/>
            <person name="Grigoriev I.V."/>
            <person name="Corradi N."/>
            <person name="Roux C."/>
            <person name="Martin F.M."/>
        </authorList>
    </citation>
    <scope>NUCLEOTIDE SEQUENCE [LARGE SCALE GENOMIC DNA]</scope>
    <source>
        <strain evidence="1 2">DAOM 194757</strain>
    </source>
</reference>
<keyword evidence="2" id="KW-1185">Reference proteome</keyword>
<accession>A0A397V1K6</accession>
<organism evidence="1 2">
    <name type="scientific">Gigaspora rosea</name>
    <dbReference type="NCBI Taxonomy" id="44941"/>
    <lineage>
        <taxon>Eukaryota</taxon>
        <taxon>Fungi</taxon>
        <taxon>Fungi incertae sedis</taxon>
        <taxon>Mucoromycota</taxon>
        <taxon>Glomeromycotina</taxon>
        <taxon>Glomeromycetes</taxon>
        <taxon>Diversisporales</taxon>
        <taxon>Gigasporaceae</taxon>
        <taxon>Gigaspora</taxon>
    </lineage>
</organism>